<dbReference type="Proteomes" id="UP000009183">
    <property type="component" value="Unassembled WGS sequence, unordered"/>
</dbReference>
<evidence type="ECO:0000313" key="2">
    <source>
        <dbReference type="Proteomes" id="UP000009183"/>
    </source>
</evidence>
<keyword evidence="2" id="KW-1185">Reference proteome</keyword>
<sequence>MIGYSLDLELTCHSTYVLDLELQVTHHIFYNYSFPYVPLFCDVLGPYLLLILDRCPNILSYWILHIMIYWVRTSK</sequence>
<protein>
    <submittedName>
        <fullName evidence="1">Uncharacterized protein</fullName>
    </submittedName>
</protein>
<accession>D7TKU4</accession>
<dbReference type="EMBL" id="FN595994">
    <property type="protein sequence ID" value="CBI31116.3"/>
    <property type="molecule type" value="Genomic_DNA"/>
</dbReference>
<dbReference type="AlphaFoldDB" id="D7TKU4"/>
<dbReference type="PaxDb" id="29760-VIT_00s0270g00020.t01"/>
<reference evidence="2" key="1">
    <citation type="journal article" date="2007" name="Nature">
        <title>The grapevine genome sequence suggests ancestral hexaploidization in major angiosperm phyla.</title>
        <authorList>
            <consortium name="The French-Italian Public Consortium for Grapevine Genome Characterization."/>
            <person name="Jaillon O."/>
            <person name="Aury J.-M."/>
            <person name="Noel B."/>
            <person name="Policriti A."/>
            <person name="Clepet C."/>
            <person name="Casagrande A."/>
            <person name="Choisne N."/>
            <person name="Aubourg S."/>
            <person name="Vitulo N."/>
            <person name="Jubin C."/>
            <person name="Vezzi A."/>
            <person name="Legeai F."/>
            <person name="Hugueney P."/>
            <person name="Dasilva C."/>
            <person name="Horner D."/>
            <person name="Mica E."/>
            <person name="Jublot D."/>
            <person name="Poulain J."/>
            <person name="Bruyere C."/>
            <person name="Billault A."/>
            <person name="Segurens B."/>
            <person name="Gouyvenoux M."/>
            <person name="Ugarte E."/>
            <person name="Cattonaro F."/>
            <person name="Anthouard V."/>
            <person name="Vico V."/>
            <person name="Del Fabbro C."/>
            <person name="Alaux M."/>
            <person name="Di Gaspero G."/>
            <person name="Dumas V."/>
            <person name="Felice N."/>
            <person name="Paillard S."/>
            <person name="Juman I."/>
            <person name="Moroldo M."/>
            <person name="Scalabrin S."/>
            <person name="Canaguier A."/>
            <person name="Le Clainche I."/>
            <person name="Malacrida G."/>
            <person name="Durand E."/>
            <person name="Pesole G."/>
            <person name="Laucou V."/>
            <person name="Chatelet P."/>
            <person name="Merdinoglu D."/>
            <person name="Delledonne M."/>
            <person name="Pezzotti M."/>
            <person name="Lecharny A."/>
            <person name="Scarpelli C."/>
            <person name="Artiguenave F."/>
            <person name="Pe M.E."/>
            <person name="Valle G."/>
            <person name="Morgante M."/>
            <person name="Caboche M."/>
            <person name="Adam-Blondon A.-F."/>
            <person name="Weissenbach J."/>
            <person name="Quetier F."/>
            <person name="Wincker P."/>
        </authorList>
    </citation>
    <scope>NUCLEOTIDE SEQUENCE [LARGE SCALE GENOMIC DNA]</scope>
    <source>
        <strain evidence="2">cv. Pinot noir / PN40024</strain>
    </source>
</reference>
<dbReference type="InParanoid" id="D7TKU4"/>
<organism evidence="1 2">
    <name type="scientific">Vitis vinifera</name>
    <name type="common">Grape</name>
    <dbReference type="NCBI Taxonomy" id="29760"/>
    <lineage>
        <taxon>Eukaryota</taxon>
        <taxon>Viridiplantae</taxon>
        <taxon>Streptophyta</taxon>
        <taxon>Embryophyta</taxon>
        <taxon>Tracheophyta</taxon>
        <taxon>Spermatophyta</taxon>
        <taxon>Magnoliopsida</taxon>
        <taxon>eudicotyledons</taxon>
        <taxon>Gunneridae</taxon>
        <taxon>Pentapetalae</taxon>
        <taxon>rosids</taxon>
        <taxon>Vitales</taxon>
        <taxon>Vitaceae</taxon>
        <taxon>Viteae</taxon>
        <taxon>Vitis</taxon>
    </lineage>
</organism>
<gene>
    <name evidence="1" type="ORF">VIT_00s0270g00020</name>
</gene>
<proteinExistence type="predicted"/>
<name>D7TKU4_VITVI</name>
<dbReference type="HOGENOM" id="CLU_2676158_0_0_1"/>
<evidence type="ECO:0000313" key="1">
    <source>
        <dbReference type="EMBL" id="CBI31116.3"/>
    </source>
</evidence>